<keyword evidence="6" id="KW-0521">NADP</keyword>
<dbReference type="InterPro" id="IPR013785">
    <property type="entry name" value="Aldolase_TIM"/>
</dbReference>
<comment type="catalytic activity">
    <reaction evidence="13">
        <text>a 5,6-dihydrouridine in mRNA + NAD(+) = a uridine in mRNA + NADH + H(+)</text>
        <dbReference type="Rhea" id="RHEA:69851"/>
        <dbReference type="Rhea" id="RHEA-COMP:14658"/>
        <dbReference type="Rhea" id="RHEA-COMP:17789"/>
        <dbReference type="ChEBI" id="CHEBI:15378"/>
        <dbReference type="ChEBI" id="CHEBI:57540"/>
        <dbReference type="ChEBI" id="CHEBI:57945"/>
        <dbReference type="ChEBI" id="CHEBI:65315"/>
        <dbReference type="ChEBI" id="CHEBI:74443"/>
    </reaction>
    <physiologicalReaction direction="right-to-left" evidence="13">
        <dbReference type="Rhea" id="RHEA:69853"/>
    </physiologicalReaction>
</comment>
<dbReference type="Gene3D" id="3.20.20.70">
    <property type="entry name" value="Aldolase class I"/>
    <property type="match status" value="1"/>
</dbReference>
<feature type="domain" description="DUS-like FMN-binding" evidence="18">
    <location>
        <begin position="1"/>
        <end position="271"/>
    </location>
</feature>
<keyword evidence="7" id="KW-0560">Oxidoreductase</keyword>
<dbReference type="CDD" id="cd02801">
    <property type="entry name" value="DUS_like_FMN"/>
    <property type="match status" value="1"/>
</dbReference>
<evidence type="ECO:0000256" key="14">
    <source>
        <dbReference type="ARBA" id="ARBA00048934"/>
    </source>
</evidence>
<comment type="similarity">
    <text evidence="9">Belongs to the Dus family. Dus1 subfamily.</text>
</comment>
<evidence type="ECO:0000313" key="19">
    <source>
        <dbReference type="EMBL" id="VEU23817.1"/>
    </source>
</evidence>
<evidence type="ECO:0000256" key="8">
    <source>
        <dbReference type="ARBA" id="ARBA00023027"/>
    </source>
</evidence>
<evidence type="ECO:0000256" key="10">
    <source>
        <dbReference type="ARBA" id="ARBA00038890"/>
    </source>
</evidence>
<dbReference type="SUPFAM" id="SSF51395">
    <property type="entry name" value="FMN-linked oxidoreductases"/>
    <property type="match status" value="1"/>
</dbReference>
<dbReference type="PROSITE" id="PS01136">
    <property type="entry name" value="UPF0034"/>
    <property type="match status" value="1"/>
</dbReference>
<evidence type="ECO:0000256" key="9">
    <source>
        <dbReference type="ARBA" id="ARBA00038313"/>
    </source>
</evidence>
<keyword evidence="5" id="KW-0819">tRNA processing</keyword>
<evidence type="ECO:0000256" key="13">
    <source>
        <dbReference type="ARBA" id="ARBA00048342"/>
    </source>
</evidence>
<sequence>MIHSRLFVENSKVRSTVLSPLDGDPAVDRPLVMQFCGNDPDTLLEAARHVVGRCDAVDINLGCPQGIARRGHYGSFLMDEWELVYNLIHKLHTELEIPVTAKIRVFDDWSKSLEYAKMCLRAGAQFLTVHGRTREMKGQSTGIADWKLVRYLRDNLPKNTVFFTNGNILYQDDISRCIEETRCDAVMSAEGNLTNPGIFWSKDDDKERLFPRVDKFVREYFGIVKSCGEGESKRCFKTHLFKSLQTFLPKHTDIREEISKITRKTTWDEMEEVVQMIEKVVEEIYTKDNIEQLDIIKVGELESWGGRYRDVPYWRLQPHFRKVDGVDGREIREKKNEGSKRKAEDIKESETLKKASA</sequence>
<proteinExistence type="inferred from homology"/>
<dbReference type="InParanoid" id="A0A448YSE6"/>
<dbReference type="PANTHER" id="PTHR11082">
    <property type="entry name" value="TRNA-DIHYDROURIDINE SYNTHASE"/>
    <property type="match status" value="1"/>
</dbReference>
<evidence type="ECO:0000259" key="18">
    <source>
        <dbReference type="Pfam" id="PF01207"/>
    </source>
</evidence>
<comment type="catalytic activity">
    <reaction evidence="15">
        <text>a 5,6-dihydrouridine in mRNA + NADP(+) = a uridine in mRNA + NADPH + H(+)</text>
        <dbReference type="Rhea" id="RHEA:69855"/>
        <dbReference type="Rhea" id="RHEA-COMP:14658"/>
        <dbReference type="Rhea" id="RHEA-COMP:17789"/>
        <dbReference type="ChEBI" id="CHEBI:15378"/>
        <dbReference type="ChEBI" id="CHEBI:57783"/>
        <dbReference type="ChEBI" id="CHEBI:58349"/>
        <dbReference type="ChEBI" id="CHEBI:65315"/>
        <dbReference type="ChEBI" id="CHEBI:74443"/>
    </reaction>
    <physiologicalReaction direction="right-to-left" evidence="15">
        <dbReference type="Rhea" id="RHEA:69857"/>
    </physiologicalReaction>
</comment>
<comment type="catalytic activity">
    <reaction evidence="16">
        <text>5,6-dihydrouridine(17) in tRNA + NADP(+) = uridine(17) in tRNA + NADPH + H(+)</text>
        <dbReference type="Rhea" id="RHEA:53368"/>
        <dbReference type="Rhea" id="RHEA-COMP:13541"/>
        <dbReference type="Rhea" id="RHEA-COMP:13542"/>
        <dbReference type="ChEBI" id="CHEBI:15378"/>
        <dbReference type="ChEBI" id="CHEBI:57783"/>
        <dbReference type="ChEBI" id="CHEBI:58349"/>
        <dbReference type="ChEBI" id="CHEBI:65315"/>
        <dbReference type="ChEBI" id="CHEBI:74443"/>
        <dbReference type="EC" id="1.3.1.88"/>
    </reaction>
    <physiologicalReaction direction="right-to-left" evidence="16">
        <dbReference type="Rhea" id="RHEA:53370"/>
    </physiologicalReaction>
</comment>
<dbReference type="PANTHER" id="PTHR11082:SF5">
    <property type="entry name" value="TRNA-DIHYDROURIDINE(16_17) SYNTHASE [NAD(P)(+)]-LIKE"/>
    <property type="match status" value="1"/>
</dbReference>
<dbReference type="GO" id="GO:0006397">
    <property type="term" value="P:mRNA processing"/>
    <property type="evidence" value="ECO:0007669"/>
    <property type="project" value="UniProtKB-KW"/>
</dbReference>
<dbReference type="STRING" id="13370.A0A448YSE6"/>
<evidence type="ECO:0000256" key="15">
    <source>
        <dbReference type="ARBA" id="ARBA00049447"/>
    </source>
</evidence>
<dbReference type="EMBL" id="CAACVR010000056">
    <property type="protein sequence ID" value="VEU23817.1"/>
    <property type="molecule type" value="Genomic_DNA"/>
</dbReference>
<keyword evidence="20" id="KW-1185">Reference proteome</keyword>
<comment type="cofactor">
    <cofactor evidence="1">
        <name>FMN</name>
        <dbReference type="ChEBI" id="CHEBI:58210"/>
    </cofactor>
</comment>
<accession>A0A448YSE6</accession>
<comment type="catalytic activity">
    <reaction evidence="14">
        <text>5,6-dihydrouridine(16) in tRNA + NAD(+) = uridine(16) in tRNA + NADH + H(+)</text>
        <dbReference type="Rhea" id="RHEA:53380"/>
        <dbReference type="Rhea" id="RHEA-COMP:13543"/>
        <dbReference type="Rhea" id="RHEA-COMP:13544"/>
        <dbReference type="ChEBI" id="CHEBI:15378"/>
        <dbReference type="ChEBI" id="CHEBI:57540"/>
        <dbReference type="ChEBI" id="CHEBI:57945"/>
        <dbReference type="ChEBI" id="CHEBI:65315"/>
        <dbReference type="ChEBI" id="CHEBI:74443"/>
        <dbReference type="EC" id="1.3.1.88"/>
    </reaction>
    <physiologicalReaction direction="right-to-left" evidence="14">
        <dbReference type="Rhea" id="RHEA:53382"/>
    </physiologicalReaction>
</comment>
<evidence type="ECO:0000256" key="6">
    <source>
        <dbReference type="ARBA" id="ARBA00022857"/>
    </source>
</evidence>
<evidence type="ECO:0000256" key="3">
    <source>
        <dbReference type="ARBA" id="ARBA00022643"/>
    </source>
</evidence>
<dbReference type="GO" id="GO:0102263">
    <property type="term" value="F:tRNA-dihydrouridine17 synthase activity"/>
    <property type="evidence" value="ECO:0007669"/>
    <property type="project" value="RHEA"/>
</dbReference>
<evidence type="ECO:0000256" key="16">
    <source>
        <dbReference type="ARBA" id="ARBA00049467"/>
    </source>
</evidence>
<dbReference type="InterPro" id="IPR018517">
    <property type="entry name" value="tRNA_hU_synthase_CS"/>
</dbReference>
<dbReference type="EC" id="1.3.1.88" evidence="10"/>
<dbReference type="AlphaFoldDB" id="A0A448YSE6"/>
<keyword evidence="8" id="KW-0520">NAD</keyword>
<dbReference type="OrthoDB" id="272303at2759"/>
<dbReference type="Pfam" id="PF01207">
    <property type="entry name" value="Dus"/>
    <property type="match status" value="1"/>
</dbReference>
<comment type="catalytic activity">
    <reaction evidence="12">
        <text>5,6-dihydrouridine(16) in tRNA + NADP(+) = uridine(16) in tRNA + NADPH + H(+)</text>
        <dbReference type="Rhea" id="RHEA:53376"/>
        <dbReference type="Rhea" id="RHEA-COMP:13543"/>
        <dbReference type="Rhea" id="RHEA-COMP:13544"/>
        <dbReference type="ChEBI" id="CHEBI:15378"/>
        <dbReference type="ChEBI" id="CHEBI:57783"/>
        <dbReference type="ChEBI" id="CHEBI:58349"/>
        <dbReference type="ChEBI" id="CHEBI:65315"/>
        <dbReference type="ChEBI" id="CHEBI:74443"/>
        <dbReference type="EC" id="1.3.1.88"/>
    </reaction>
    <physiologicalReaction direction="right-to-left" evidence="12">
        <dbReference type="Rhea" id="RHEA:53378"/>
    </physiologicalReaction>
</comment>
<dbReference type="GO" id="GO:0050660">
    <property type="term" value="F:flavin adenine dinucleotide binding"/>
    <property type="evidence" value="ECO:0007669"/>
    <property type="project" value="InterPro"/>
</dbReference>
<reference evidence="19 20" key="1">
    <citation type="submission" date="2018-12" db="EMBL/GenBank/DDBJ databases">
        <authorList>
            <person name="Tiukova I."/>
            <person name="Dainat J."/>
        </authorList>
    </citation>
    <scope>NUCLEOTIDE SEQUENCE [LARGE SCALE GENOMIC DNA]</scope>
</reference>
<name>A0A448YSE6_BRENA</name>
<feature type="region of interest" description="Disordered" evidence="17">
    <location>
        <begin position="331"/>
        <end position="357"/>
    </location>
</feature>
<evidence type="ECO:0000256" key="1">
    <source>
        <dbReference type="ARBA" id="ARBA00001917"/>
    </source>
</evidence>
<evidence type="ECO:0000256" key="5">
    <source>
        <dbReference type="ARBA" id="ARBA00022694"/>
    </source>
</evidence>
<comment type="catalytic activity">
    <reaction evidence="11">
        <text>5,6-dihydrouridine(17) in tRNA + NAD(+) = uridine(17) in tRNA + NADH + H(+)</text>
        <dbReference type="Rhea" id="RHEA:53372"/>
        <dbReference type="Rhea" id="RHEA-COMP:13541"/>
        <dbReference type="Rhea" id="RHEA-COMP:13542"/>
        <dbReference type="ChEBI" id="CHEBI:15378"/>
        <dbReference type="ChEBI" id="CHEBI:57540"/>
        <dbReference type="ChEBI" id="CHEBI:57945"/>
        <dbReference type="ChEBI" id="CHEBI:65315"/>
        <dbReference type="ChEBI" id="CHEBI:74443"/>
        <dbReference type="EC" id="1.3.1.88"/>
    </reaction>
    <physiologicalReaction direction="right-to-left" evidence="11">
        <dbReference type="Rhea" id="RHEA:53374"/>
    </physiologicalReaction>
</comment>
<keyword evidence="3" id="KW-0288">FMN</keyword>
<evidence type="ECO:0000256" key="12">
    <source>
        <dbReference type="ARBA" id="ARBA00047652"/>
    </source>
</evidence>
<keyword evidence="4" id="KW-0507">mRNA processing</keyword>
<keyword evidence="2" id="KW-0285">Flavoprotein</keyword>
<dbReference type="GO" id="GO:0102262">
    <property type="term" value="F:tRNA-dihydrouridine16 synthase activity"/>
    <property type="evidence" value="ECO:0007669"/>
    <property type="project" value="RHEA"/>
</dbReference>
<evidence type="ECO:0000256" key="4">
    <source>
        <dbReference type="ARBA" id="ARBA00022664"/>
    </source>
</evidence>
<evidence type="ECO:0000256" key="7">
    <source>
        <dbReference type="ARBA" id="ARBA00023002"/>
    </source>
</evidence>
<dbReference type="GO" id="GO:0106414">
    <property type="term" value="F:mRNA dihydrouridine synthase activity"/>
    <property type="evidence" value="ECO:0007669"/>
    <property type="project" value="RHEA"/>
</dbReference>
<dbReference type="FunCoup" id="A0A448YSE6">
    <property type="interactions" value="685"/>
</dbReference>
<dbReference type="InterPro" id="IPR035587">
    <property type="entry name" value="DUS-like_FMN-bd"/>
</dbReference>
<gene>
    <name evidence="19" type="ORF">BRENAR_LOCUS4546</name>
</gene>
<organism evidence="19 20">
    <name type="scientific">Brettanomyces naardenensis</name>
    <name type="common">Yeast</name>
    <dbReference type="NCBI Taxonomy" id="13370"/>
    <lineage>
        <taxon>Eukaryota</taxon>
        <taxon>Fungi</taxon>
        <taxon>Dikarya</taxon>
        <taxon>Ascomycota</taxon>
        <taxon>Saccharomycotina</taxon>
        <taxon>Pichiomycetes</taxon>
        <taxon>Pichiales</taxon>
        <taxon>Pichiaceae</taxon>
        <taxon>Brettanomyces</taxon>
    </lineage>
</organism>
<evidence type="ECO:0000313" key="20">
    <source>
        <dbReference type="Proteomes" id="UP000290900"/>
    </source>
</evidence>
<evidence type="ECO:0000256" key="17">
    <source>
        <dbReference type="SAM" id="MobiDB-lite"/>
    </source>
</evidence>
<evidence type="ECO:0000256" key="2">
    <source>
        <dbReference type="ARBA" id="ARBA00022630"/>
    </source>
</evidence>
<dbReference type="Proteomes" id="UP000290900">
    <property type="component" value="Unassembled WGS sequence"/>
</dbReference>
<protein>
    <recommendedName>
        <fullName evidence="10">tRNA-dihydrouridine(16/17) synthase [NAD(P)(+)]</fullName>
        <ecNumber evidence="10">1.3.1.88</ecNumber>
    </recommendedName>
</protein>
<evidence type="ECO:0000256" key="11">
    <source>
        <dbReference type="ARBA" id="ARBA00047287"/>
    </source>
</evidence>